<dbReference type="InterPro" id="IPR001304">
    <property type="entry name" value="C-type_lectin-like"/>
</dbReference>
<dbReference type="InterPro" id="IPR016186">
    <property type="entry name" value="C-type_lectin-like/link_sf"/>
</dbReference>
<gene>
    <name evidence="5" type="primary">LOC113402071</name>
</gene>
<reference evidence="5" key="1">
    <citation type="submission" date="2025-08" db="UniProtKB">
        <authorList>
            <consortium name="RefSeq"/>
        </authorList>
    </citation>
    <scope>IDENTIFICATION</scope>
    <source>
        <tissue evidence="5">Whole body</tissue>
    </source>
</reference>
<keyword evidence="2" id="KW-0732">Signal</keyword>
<proteinExistence type="predicted"/>
<keyword evidence="4" id="KW-1185">Reference proteome</keyword>
<dbReference type="SUPFAM" id="SSF56436">
    <property type="entry name" value="C-type lectin-like"/>
    <property type="match status" value="2"/>
</dbReference>
<feature type="domain" description="C-type lectin" evidence="3">
    <location>
        <begin position="169"/>
        <end position="296"/>
    </location>
</feature>
<dbReference type="PROSITE" id="PS50041">
    <property type="entry name" value="C_TYPE_LECTIN_2"/>
    <property type="match status" value="2"/>
</dbReference>
<feature type="chain" id="PRO_5047001044" evidence="2">
    <location>
        <begin position="19"/>
        <end position="304"/>
    </location>
</feature>
<dbReference type="PANTHER" id="PTHR22803">
    <property type="entry name" value="MANNOSE, PHOSPHOLIPASE, LECTIN RECEPTOR RELATED"/>
    <property type="match status" value="1"/>
</dbReference>
<dbReference type="RefSeq" id="XP_064071880.1">
    <property type="nucleotide sequence ID" value="XM_064215810.1"/>
</dbReference>
<evidence type="ECO:0000313" key="4">
    <source>
        <dbReference type="Proteomes" id="UP001652626"/>
    </source>
</evidence>
<dbReference type="Proteomes" id="UP001652626">
    <property type="component" value="Chromosome 9"/>
</dbReference>
<dbReference type="Pfam" id="PF00059">
    <property type="entry name" value="Lectin_C"/>
    <property type="match status" value="2"/>
</dbReference>
<dbReference type="InterPro" id="IPR016187">
    <property type="entry name" value="CTDL_fold"/>
</dbReference>
<accession>A0ABM4AKR6</accession>
<protein>
    <submittedName>
        <fullName evidence="5">Macrophage mannose receptor 1-like</fullName>
    </submittedName>
</protein>
<dbReference type="GeneID" id="113402071"/>
<evidence type="ECO:0000256" key="1">
    <source>
        <dbReference type="ARBA" id="ARBA00023157"/>
    </source>
</evidence>
<evidence type="ECO:0000313" key="5">
    <source>
        <dbReference type="RefSeq" id="XP_064071880.1"/>
    </source>
</evidence>
<feature type="signal peptide" evidence="2">
    <location>
        <begin position="1"/>
        <end position="18"/>
    </location>
</feature>
<name>A0ABM4AKR6_VANTA</name>
<sequence>MFLRIFLLLGIIVCVASADNGFRCDYTYDDDAYGWLKYQKVPANWHDARLRCHLEGAVLASPLNFRMRKAMLRMTKANFDIFTGYHATFSKEDYHSVEGLPVDKYAQWVTGEPDNWENSEDCLYMTSSGNLGDMNCELTRPYICYKKYNPKDRRNECGTIDSDYHFYNSTGSCYKFHRVPRKWSRAFMACTAEGGYLAIINSKTEAKAIAAIFAKNPATSMVGHFWKDVAFVGFHDWGEHGEYLTIEGQTLKEAGYDLFSPGEPNNSTTGEYCGSVYRTALLNDLWCENSYAFICEKDPKSLVC</sequence>
<dbReference type="PROSITE" id="PS00615">
    <property type="entry name" value="C_TYPE_LECTIN_1"/>
    <property type="match status" value="2"/>
</dbReference>
<feature type="domain" description="C-type lectin" evidence="3">
    <location>
        <begin position="28"/>
        <end position="145"/>
    </location>
</feature>
<dbReference type="Gene3D" id="3.10.100.10">
    <property type="entry name" value="Mannose-Binding Protein A, subunit A"/>
    <property type="match status" value="2"/>
</dbReference>
<keyword evidence="1" id="KW-1015">Disulfide bond</keyword>
<evidence type="ECO:0000256" key="2">
    <source>
        <dbReference type="SAM" id="SignalP"/>
    </source>
</evidence>
<dbReference type="InterPro" id="IPR050111">
    <property type="entry name" value="C-type_lectin/snaclec_domain"/>
</dbReference>
<organism evidence="4 5">
    <name type="scientific">Vanessa tameamea</name>
    <name type="common">Kamehameha butterfly</name>
    <dbReference type="NCBI Taxonomy" id="334116"/>
    <lineage>
        <taxon>Eukaryota</taxon>
        <taxon>Metazoa</taxon>
        <taxon>Ecdysozoa</taxon>
        <taxon>Arthropoda</taxon>
        <taxon>Hexapoda</taxon>
        <taxon>Insecta</taxon>
        <taxon>Pterygota</taxon>
        <taxon>Neoptera</taxon>
        <taxon>Endopterygota</taxon>
        <taxon>Lepidoptera</taxon>
        <taxon>Glossata</taxon>
        <taxon>Ditrysia</taxon>
        <taxon>Papilionoidea</taxon>
        <taxon>Nymphalidae</taxon>
        <taxon>Nymphalinae</taxon>
        <taxon>Vanessa</taxon>
    </lineage>
</organism>
<dbReference type="InterPro" id="IPR018378">
    <property type="entry name" value="C-type_lectin_CS"/>
</dbReference>
<dbReference type="SMART" id="SM00034">
    <property type="entry name" value="CLECT"/>
    <property type="match status" value="2"/>
</dbReference>
<evidence type="ECO:0000259" key="3">
    <source>
        <dbReference type="PROSITE" id="PS50041"/>
    </source>
</evidence>
<dbReference type="CDD" id="cd00037">
    <property type="entry name" value="CLECT"/>
    <property type="match status" value="2"/>
</dbReference>